<evidence type="ECO:0000313" key="2">
    <source>
        <dbReference type="EMBL" id="AXY76474.1"/>
    </source>
</evidence>
<organism evidence="2 3">
    <name type="scientific">Paraflavitalea soli</name>
    <dbReference type="NCBI Taxonomy" id="2315862"/>
    <lineage>
        <taxon>Bacteria</taxon>
        <taxon>Pseudomonadati</taxon>
        <taxon>Bacteroidota</taxon>
        <taxon>Chitinophagia</taxon>
        <taxon>Chitinophagales</taxon>
        <taxon>Chitinophagaceae</taxon>
        <taxon>Paraflavitalea</taxon>
    </lineage>
</organism>
<dbReference type="Proteomes" id="UP000263900">
    <property type="component" value="Chromosome"/>
</dbReference>
<dbReference type="AlphaFoldDB" id="A0A3B7MPN1"/>
<dbReference type="InterPro" id="IPR003111">
    <property type="entry name" value="Lon_prtase_N"/>
</dbReference>
<dbReference type="PANTHER" id="PTHR46732:SF8">
    <property type="entry name" value="ATP-DEPENDENT PROTEASE LA (LON) DOMAIN PROTEIN"/>
    <property type="match status" value="1"/>
</dbReference>
<name>A0A3B7MPN1_9BACT</name>
<dbReference type="RefSeq" id="WP_119052351.1">
    <property type="nucleotide sequence ID" value="NZ_CP032157.1"/>
</dbReference>
<evidence type="ECO:0000313" key="3">
    <source>
        <dbReference type="Proteomes" id="UP000263900"/>
    </source>
</evidence>
<keyword evidence="3" id="KW-1185">Reference proteome</keyword>
<dbReference type="PROSITE" id="PS51787">
    <property type="entry name" value="LON_N"/>
    <property type="match status" value="1"/>
</dbReference>
<dbReference type="EMBL" id="CP032157">
    <property type="protein sequence ID" value="AXY76474.1"/>
    <property type="molecule type" value="Genomic_DNA"/>
</dbReference>
<dbReference type="SUPFAM" id="SSF88697">
    <property type="entry name" value="PUA domain-like"/>
    <property type="match status" value="1"/>
</dbReference>
<dbReference type="PANTHER" id="PTHR46732">
    <property type="entry name" value="ATP-DEPENDENT PROTEASE LA (LON) DOMAIN PROTEIN"/>
    <property type="match status" value="1"/>
</dbReference>
<proteinExistence type="predicted"/>
<gene>
    <name evidence="2" type="ORF">D3H65_21830</name>
</gene>
<evidence type="ECO:0000259" key="1">
    <source>
        <dbReference type="PROSITE" id="PS51787"/>
    </source>
</evidence>
<reference evidence="2 3" key="1">
    <citation type="submission" date="2018-09" db="EMBL/GenBank/DDBJ databases">
        <title>Genome sequencing of strain 6GH32-13.</title>
        <authorList>
            <person name="Weon H.-Y."/>
            <person name="Heo J."/>
            <person name="Kwon S.-W."/>
        </authorList>
    </citation>
    <scope>NUCLEOTIDE SEQUENCE [LARGE SCALE GENOMIC DNA]</scope>
    <source>
        <strain evidence="2 3">5GH32-13</strain>
    </source>
</reference>
<feature type="domain" description="Lon N-terminal" evidence="1">
    <location>
        <begin position="2"/>
        <end position="185"/>
    </location>
</feature>
<dbReference type="Gene3D" id="2.30.130.40">
    <property type="entry name" value="LON domain-like"/>
    <property type="match status" value="1"/>
</dbReference>
<accession>A0A3B7MPN1</accession>
<dbReference type="SMART" id="SM00464">
    <property type="entry name" value="LON"/>
    <property type="match status" value="1"/>
</dbReference>
<dbReference type="InterPro" id="IPR015947">
    <property type="entry name" value="PUA-like_sf"/>
</dbReference>
<dbReference type="InterPro" id="IPR046336">
    <property type="entry name" value="Lon_prtase_N_sf"/>
</dbReference>
<dbReference type="OrthoDB" id="25394at2"/>
<dbReference type="KEGG" id="pseg:D3H65_21830"/>
<dbReference type="Pfam" id="PF02190">
    <property type="entry name" value="LON_substr_bdg"/>
    <property type="match status" value="1"/>
</dbReference>
<protein>
    <submittedName>
        <fullName evidence="2">Peptidase S16</fullName>
    </submittedName>
</protein>
<sequence length="216" mass="24949">MTNFIPIFPLGIVVFPGEKVHLHIFEPRYKQLINECYESKKPFGIPTVVNNKLQEMGTLVQVTDIVQTYDNGEMDVKTQGLKVFRTLEVIKAVPDKLYSGAIVNYPENDEDAGNRQLMQKVIAGVKELHRLLNVSKDFKKPEELLQSYDVGHHAGLSLEEEYELLGLLKELQRQEYIKRHLQKVLPMLMEMEQLKEKVKLNGHFRNLSAFDLDLDI</sequence>